<dbReference type="GO" id="GO:0005506">
    <property type="term" value="F:iron ion binding"/>
    <property type="evidence" value="ECO:0007669"/>
    <property type="project" value="InterPro"/>
</dbReference>
<dbReference type="EMBL" id="FPBZ01000035">
    <property type="protein sequence ID" value="SFU78443.1"/>
    <property type="molecule type" value="Genomic_DNA"/>
</dbReference>
<protein>
    <submittedName>
        <fullName evidence="7">2OG-Fe(II) oxygenase superfamily protein</fullName>
    </submittedName>
</protein>
<evidence type="ECO:0000313" key="8">
    <source>
        <dbReference type="Proteomes" id="UP000182649"/>
    </source>
</evidence>
<proteinExistence type="predicted"/>
<dbReference type="InterPro" id="IPR044862">
    <property type="entry name" value="Pro_4_hyd_alph_FE2OG_OXY"/>
</dbReference>
<dbReference type="Proteomes" id="UP000182649">
    <property type="component" value="Unassembled WGS sequence"/>
</dbReference>
<dbReference type="AlphaFoldDB" id="A0A1I7IZR8"/>
<evidence type="ECO:0000256" key="3">
    <source>
        <dbReference type="ARBA" id="ARBA00022964"/>
    </source>
</evidence>
<dbReference type="InterPro" id="IPR045054">
    <property type="entry name" value="P4HA-like"/>
</dbReference>
<accession>A0A1I7IZR8</accession>
<feature type="domain" description="Prolyl 4-hydroxylase alpha subunit" evidence="6">
    <location>
        <begin position="51"/>
        <end position="235"/>
    </location>
</feature>
<evidence type="ECO:0000256" key="2">
    <source>
        <dbReference type="ARBA" id="ARBA00022723"/>
    </source>
</evidence>
<gene>
    <name evidence="7" type="ORF">SAMN05216417_1356</name>
</gene>
<evidence type="ECO:0000259" key="6">
    <source>
        <dbReference type="SMART" id="SM00702"/>
    </source>
</evidence>
<evidence type="ECO:0000313" key="7">
    <source>
        <dbReference type="EMBL" id="SFU78443.1"/>
    </source>
</evidence>
<dbReference type="RefSeq" id="WP_074976082.1">
    <property type="nucleotide sequence ID" value="NZ_FPBZ01000035.1"/>
</dbReference>
<evidence type="ECO:0000256" key="5">
    <source>
        <dbReference type="ARBA" id="ARBA00023004"/>
    </source>
</evidence>
<organism evidence="7 8">
    <name type="scientific">Nitrosospira multiformis</name>
    <dbReference type="NCBI Taxonomy" id="1231"/>
    <lineage>
        <taxon>Bacteria</taxon>
        <taxon>Pseudomonadati</taxon>
        <taxon>Pseudomonadota</taxon>
        <taxon>Betaproteobacteria</taxon>
        <taxon>Nitrosomonadales</taxon>
        <taxon>Nitrosomonadaceae</taxon>
        <taxon>Nitrosospira</taxon>
    </lineage>
</organism>
<keyword evidence="5" id="KW-0408">Iron</keyword>
<dbReference type="InterPro" id="IPR006620">
    <property type="entry name" value="Pro_4_hyd_alph"/>
</dbReference>
<comment type="cofactor">
    <cofactor evidence="1">
        <name>L-ascorbate</name>
        <dbReference type="ChEBI" id="CHEBI:38290"/>
    </cofactor>
</comment>
<evidence type="ECO:0000256" key="4">
    <source>
        <dbReference type="ARBA" id="ARBA00023002"/>
    </source>
</evidence>
<keyword evidence="4" id="KW-0560">Oxidoreductase</keyword>
<evidence type="ECO:0000256" key="1">
    <source>
        <dbReference type="ARBA" id="ARBA00001961"/>
    </source>
</evidence>
<dbReference type="Gene3D" id="2.60.120.620">
    <property type="entry name" value="q2cbj1_9rhob like domain"/>
    <property type="match status" value="1"/>
</dbReference>
<dbReference type="GO" id="GO:0031418">
    <property type="term" value="F:L-ascorbic acid binding"/>
    <property type="evidence" value="ECO:0007669"/>
    <property type="project" value="InterPro"/>
</dbReference>
<dbReference type="PANTHER" id="PTHR10869">
    <property type="entry name" value="PROLYL 4-HYDROXYLASE ALPHA SUBUNIT"/>
    <property type="match status" value="1"/>
</dbReference>
<dbReference type="Pfam" id="PF13640">
    <property type="entry name" value="2OG-FeII_Oxy_3"/>
    <property type="match status" value="1"/>
</dbReference>
<keyword evidence="2" id="KW-0479">Metal-binding</keyword>
<dbReference type="PANTHER" id="PTHR10869:SF246">
    <property type="entry name" value="TRANSMEMBRANE PROLYL 4-HYDROXYLASE"/>
    <property type="match status" value="1"/>
</dbReference>
<dbReference type="OrthoDB" id="269774at2"/>
<sequence length="244" mass="28047">MFISRSLQREVLPSQGVAAEWLFPGDAASPKKGKKVLERQTSDVLKVPVASEILFIDNFLSSEQCNLILEELDFALWEPSLTYMPQEDGIRRNILSSYRVSETAQQKWFSEELQMIVTGIERRIQSLFDLNIANLEYWQATNYPITGSFCYHLDSGYWETHYAGDRILTVLLYLTTPQEGAGTHFRALDIHVEAQAGRLLVWSNLFPNGRCNHRMIHSSVPLLKGKKTTLVTWLRQKNFRIPLI</sequence>
<keyword evidence="3" id="KW-0223">Dioxygenase</keyword>
<name>A0A1I7IZR8_9PROT</name>
<reference evidence="7 8" key="1">
    <citation type="submission" date="2016-10" db="EMBL/GenBank/DDBJ databases">
        <authorList>
            <person name="de Groot N.N."/>
        </authorList>
    </citation>
    <scope>NUCLEOTIDE SEQUENCE [LARGE SCALE GENOMIC DNA]</scope>
    <source>
        <strain evidence="7 8">Nl14</strain>
    </source>
</reference>
<dbReference type="SMART" id="SM00702">
    <property type="entry name" value="P4Hc"/>
    <property type="match status" value="1"/>
</dbReference>
<dbReference type="GO" id="GO:0004656">
    <property type="term" value="F:procollagen-proline 4-dioxygenase activity"/>
    <property type="evidence" value="ECO:0007669"/>
    <property type="project" value="TreeGrafter"/>
</dbReference>